<feature type="region of interest" description="Disordered" evidence="1">
    <location>
        <begin position="36"/>
        <end position="55"/>
    </location>
</feature>
<protein>
    <submittedName>
        <fullName evidence="2">Uncharacterized protein</fullName>
    </submittedName>
</protein>
<sequence length="88" mass="9472">MGVGSIEAGPAMRMLHSAGRRAPACVILAGAKAYANRSHHRRGSATSQSEGATPFGVVRFERRTRFARRALRLGPSQPAKTPRHLGHD</sequence>
<name>A0A9W6N7N0_9HYPH</name>
<evidence type="ECO:0000313" key="3">
    <source>
        <dbReference type="Proteomes" id="UP001143309"/>
    </source>
</evidence>
<dbReference type="Proteomes" id="UP001143309">
    <property type="component" value="Unassembled WGS sequence"/>
</dbReference>
<evidence type="ECO:0000256" key="1">
    <source>
        <dbReference type="SAM" id="MobiDB-lite"/>
    </source>
</evidence>
<comment type="caution">
    <text evidence="2">The sequence shown here is derived from an EMBL/GenBank/DDBJ whole genome shotgun (WGS) entry which is preliminary data.</text>
</comment>
<dbReference type="AlphaFoldDB" id="A0A9W6N7N0"/>
<reference evidence="2" key="1">
    <citation type="journal article" date="2014" name="Int. J. Syst. Evol. Microbiol.">
        <title>Complete genome sequence of Corynebacterium casei LMG S-19264T (=DSM 44701T), isolated from a smear-ripened cheese.</title>
        <authorList>
            <consortium name="US DOE Joint Genome Institute (JGI-PGF)"/>
            <person name="Walter F."/>
            <person name="Albersmeier A."/>
            <person name="Kalinowski J."/>
            <person name="Ruckert C."/>
        </authorList>
    </citation>
    <scope>NUCLEOTIDE SEQUENCE</scope>
    <source>
        <strain evidence="2">VKM B-2748</strain>
    </source>
</reference>
<dbReference type="EMBL" id="BSFL01000003">
    <property type="protein sequence ID" value="GLK80590.1"/>
    <property type="molecule type" value="Genomic_DNA"/>
</dbReference>
<reference evidence="2" key="2">
    <citation type="submission" date="2023-01" db="EMBL/GenBank/DDBJ databases">
        <authorList>
            <person name="Sun Q."/>
            <person name="Evtushenko L."/>
        </authorList>
    </citation>
    <scope>NUCLEOTIDE SEQUENCE</scope>
    <source>
        <strain evidence="2">VKM B-2748</strain>
    </source>
</reference>
<keyword evidence="3" id="KW-1185">Reference proteome</keyword>
<organism evidence="2 3">
    <name type="scientific">Methylopila turkensis</name>
    <dbReference type="NCBI Taxonomy" id="1437816"/>
    <lineage>
        <taxon>Bacteria</taxon>
        <taxon>Pseudomonadati</taxon>
        <taxon>Pseudomonadota</taxon>
        <taxon>Alphaproteobacteria</taxon>
        <taxon>Hyphomicrobiales</taxon>
        <taxon>Methylopilaceae</taxon>
        <taxon>Methylopila</taxon>
    </lineage>
</organism>
<accession>A0A9W6N7N0</accession>
<feature type="region of interest" description="Disordered" evidence="1">
    <location>
        <begin position="68"/>
        <end position="88"/>
    </location>
</feature>
<gene>
    <name evidence="2" type="ORF">GCM10008174_23310</name>
</gene>
<evidence type="ECO:0000313" key="2">
    <source>
        <dbReference type="EMBL" id="GLK80590.1"/>
    </source>
</evidence>
<proteinExistence type="predicted"/>